<dbReference type="EMBL" id="ML996567">
    <property type="protein sequence ID" value="KAF2760986.1"/>
    <property type="molecule type" value="Genomic_DNA"/>
</dbReference>
<dbReference type="Proteomes" id="UP000799437">
    <property type="component" value="Unassembled WGS sequence"/>
</dbReference>
<evidence type="ECO:0000256" key="1">
    <source>
        <dbReference type="SAM" id="MobiDB-lite"/>
    </source>
</evidence>
<evidence type="ECO:0000313" key="3">
    <source>
        <dbReference type="Proteomes" id="UP000799437"/>
    </source>
</evidence>
<proteinExistence type="predicted"/>
<sequence>MLRCQNIAWKMYFREAGLPKSVSRNIASFNTSQHLLTLRSITTTLSFQTLKSARMSAPNQGRQSPDPENQTSDQAGTQAKPNDQGGAPAGSNDSKDASDKTKSGLESNPTHILEKAAQDKTAK</sequence>
<protein>
    <submittedName>
        <fullName evidence="2">Uncharacterized protein</fullName>
    </submittedName>
</protein>
<accession>A0A6A6WGA8</accession>
<organism evidence="2 3">
    <name type="scientific">Pseudovirgaria hyperparasitica</name>
    <dbReference type="NCBI Taxonomy" id="470096"/>
    <lineage>
        <taxon>Eukaryota</taxon>
        <taxon>Fungi</taxon>
        <taxon>Dikarya</taxon>
        <taxon>Ascomycota</taxon>
        <taxon>Pezizomycotina</taxon>
        <taxon>Dothideomycetes</taxon>
        <taxon>Dothideomycetes incertae sedis</taxon>
        <taxon>Acrospermales</taxon>
        <taxon>Acrospermaceae</taxon>
        <taxon>Pseudovirgaria</taxon>
    </lineage>
</organism>
<feature type="compositionally biased region" description="Basic and acidic residues" evidence="1">
    <location>
        <begin position="93"/>
        <end position="103"/>
    </location>
</feature>
<name>A0A6A6WGA8_9PEZI</name>
<keyword evidence="3" id="KW-1185">Reference proteome</keyword>
<feature type="region of interest" description="Disordered" evidence="1">
    <location>
        <begin position="51"/>
        <end position="123"/>
    </location>
</feature>
<dbReference type="AlphaFoldDB" id="A0A6A6WGA8"/>
<feature type="compositionally biased region" description="Polar residues" evidence="1">
    <location>
        <begin position="51"/>
        <end position="81"/>
    </location>
</feature>
<dbReference type="RefSeq" id="XP_033603437.1">
    <property type="nucleotide sequence ID" value="XM_033746548.1"/>
</dbReference>
<evidence type="ECO:0000313" key="2">
    <source>
        <dbReference type="EMBL" id="KAF2760986.1"/>
    </source>
</evidence>
<dbReference type="GeneID" id="54487602"/>
<reference evidence="2" key="1">
    <citation type="journal article" date="2020" name="Stud. Mycol.">
        <title>101 Dothideomycetes genomes: a test case for predicting lifestyles and emergence of pathogens.</title>
        <authorList>
            <person name="Haridas S."/>
            <person name="Albert R."/>
            <person name="Binder M."/>
            <person name="Bloem J."/>
            <person name="Labutti K."/>
            <person name="Salamov A."/>
            <person name="Andreopoulos B."/>
            <person name="Baker S."/>
            <person name="Barry K."/>
            <person name="Bills G."/>
            <person name="Bluhm B."/>
            <person name="Cannon C."/>
            <person name="Castanera R."/>
            <person name="Culley D."/>
            <person name="Daum C."/>
            <person name="Ezra D."/>
            <person name="Gonzalez J."/>
            <person name="Henrissat B."/>
            <person name="Kuo A."/>
            <person name="Liang C."/>
            <person name="Lipzen A."/>
            <person name="Lutzoni F."/>
            <person name="Magnuson J."/>
            <person name="Mondo S."/>
            <person name="Nolan M."/>
            <person name="Ohm R."/>
            <person name="Pangilinan J."/>
            <person name="Park H.-J."/>
            <person name="Ramirez L."/>
            <person name="Alfaro M."/>
            <person name="Sun H."/>
            <person name="Tritt A."/>
            <person name="Yoshinaga Y."/>
            <person name="Zwiers L.-H."/>
            <person name="Turgeon B."/>
            <person name="Goodwin S."/>
            <person name="Spatafora J."/>
            <person name="Crous P."/>
            <person name="Grigoriev I."/>
        </authorList>
    </citation>
    <scope>NUCLEOTIDE SEQUENCE</scope>
    <source>
        <strain evidence="2">CBS 121739</strain>
    </source>
</reference>
<feature type="compositionally biased region" description="Basic and acidic residues" evidence="1">
    <location>
        <begin position="112"/>
        <end position="123"/>
    </location>
</feature>
<gene>
    <name evidence="2" type="ORF">EJ05DRAFT_497557</name>
</gene>
<dbReference type="OrthoDB" id="5375886at2759"/>